<gene>
    <name evidence="2" type="ORF">JKL49_06660</name>
    <name evidence="3" type="ORF">JKL49_10510</name>
</gene>
<dbReference type="InterPro" id="IPR029068">
    <property type="entry name" value="Glyas_Bleomycin-R_OHBP_Dase"/>
</dbReference>
<protein>
    <submittedName>
        <fullName evidence="2">VOC family protein</fullName>
    </submittedName>
</protein>
<dbReference type="Pfam" id="PF13669">
    <property type="entry name" value="Glyoxalase_4"/>
    <property type="match status" value="1"/>
</dbReference>
<feature type="domain" description="VOC" evidence="1">
    <location>
        <begin position="8"/>
        <end position="134"/>
    </location>
</feature>
<organism evidence="2 4">
    <name type="scientific">Phenylobacterium glaciei</name>
    <dbReference type="NCBI Taxonomy" id="2803784"/>
    <lineage>
        <taxon>Bacteria</taxon>
        <taxon>Pseudomonadati</taxon>
        <taxon>Pseudomonadota</taxon>
        <taxon>Alphaproteobacteria</taxon>
        <taxon>Caulobacterales</taxon>
        <taxon>Caulobacteraceae</taxon>
        <taxon>Phenylobacterium</taxon>
    </lineage>
</organism>
<name>A0A941HWB7_9CAUL</name>
<dbReference type="AlphaFoldDB" id="A0A941HWB7"/>
<keyword evidence="4" id="KW-1185">Reference proteome</keyword>
<reference evidence="2" key="2">
    <citation type="submission" date="2021-04" db="EMBL/GenBank/DDBJ databases">
        <title>Draft genome assembly of strain Phenylobacterium sp. 20VBR1 using MiniION and Illumina platforms.</title>
        <authorList>
            <person name="Thomas F.A."/>
            <person name="Krishnan K.P."/>
            <person name="Sinha R.K."/>
        </authorList>
    </citation>
    <scope>NUCLEOTIDE SEQUENCE</scope>
    <source>
        <strain evidence="2">20VBR1</strain>
    </source>
</reference>
<evidence type="ECO:0000313" key="3">
    <source>
        <dbReference type="EMBL" id="QQZ51407.1"/>
    </source>
</evidence>
<proteinExistence type="predicted"/>
<accession>A0A941HWB7</accession>
<dbReference type="Proteomes" id="UP000622580">
    <property type="component" value="Unassembled WGS sequence"/>
</dbReference>
<dbReference type="EMBL" id="JAGSGD010000001">
    <property type="protein sequence ID" value="MBR7619067.1"/>
    <property type="molecule type" value="Genomic_DNA"/>
</dbReference>
<dbReference type="RefSeq" id="WP_215339186.1">
    <property type="nucleotide sequence ID" value="NZ_JAGSGD010000001.1"/>
</dbReference>
<evidence type="ECO:0000259" key="1">
    <source>
        <dbReference type="PROSITE" id="PS51819"/>
    </source>
</evidence>
<evidence type="ECO:0000313" key="4">
    <source>
        <dbReference type="Proteomes" id="UP000622580"/>
    </source>
</evidence>
<evidence type="ECO:0000313" key="2">
    <source>
        <dbReference type="EMBL" id="MBR7619067.1"/>
    </source>
</evidence>
<dbReference type="EMBL" id="CP068570">
    <property type="protein sequence ID" value="QQZ51407.1"/>
    <property type="molecule type" value="Genomic_DNA"/>
</dbReference>
<sequence>MLDRDGCRFHHLGLACRDLTKESAAWTGLGYRPEGPIFVDPVQKIRGCFLVGPGPRLELLTPEGEGSPIEGYLARGTKIYHQAFESDAFESDLAALTAQGGKVTAGPVPAVAFDGRRIAFVLLPTLNLIELIEAAP</sequence>
<reference evidence="3" key="1">
    <citation type="submission" date="2021-01" db="EMBL/GenBank/DDBJ databases">
        <title>Genome sequence of Phenylobacterium sp. 20VBR1 isolated from a valley glaceir, Ny-Alesund, Svalbard.</title>
        <authorList>
            <person name="Thomas F.A."/>
            <person name="Krishnan K.P."/>
            <person name="Sinha R.K."/>
        </authorList>
    </citation>
    <scope>NUCLEOTIDE SEQUENCE</scope>
    <source>
        <strain evidence="3">20VBR1</strain>
    </source>
</reference>
<dbReference type="SUPFAM" id="SSF54593">
    <property type="entry name" value="Glyoxalase/Bleomycin resistance protein/Dihydroxybiphenyl dioxygenase"/>
    <property type="match status" value="1"/>
</dbReference>
<dbReference type="InterPro" id="IPR037523">
    <property type="entry name" value="VOC_core"/>
</dbReference>
<dbReference type="PROSITE" id="PS51819">
    <property type="entry name" value="VOC"/>
    <property type="match status" value="1"/>
</dbReference>
<dbReference type="Gene3D" id="3.10.180.10">
    <property type="entry name" value="2,3-Dihydroxybiphenyl 1,2-Dioxygenase, domain 1"/>
    <property type="match status" value="1"/>
</dbReference>